<dbReference type="EMBL" id="JACJLV010000003">
    <property type="protein sequence ID" value="MBM6825732.1"/>
    <property type="molecule type" value="Genomic_DNA"/>
</dbReference>
<dbReference type="RefSeq" id="WP_204907802.1">
    <property type="nucleotide sequence ID" value="NZ_JACJLV010000003.1"/>
</dbReference>
<dbReference type="Pfam" id="PF00381">
    <property type="entry name" value="PTS-HPr"/>
    <property type="match status" value="1"/>
</dbReference>
<evidence type="ECO:0000313" key="2">
    <source>
        <dbReference type="EMBL" id="MBM6825732.1"/>
    </source>
</evidence>
<protein>
    <submittedName>
        <fullName evidence="2">HPr family phosphocarrier protein</fullName>
    </submittedName>
</protein>
<dbReference type="SUPFAM" id="SSF55594">
    <property type="entry name" value="HPr-like"/>
    <property type="match status" value="1"/>
</dbReference>
<comment type="caution">
    <text evidence="2">The sequence shown here is derived from an EMBL/GenBank/DDBJ whole genome shotgun (WGS) entry which is preliminary data.</text>
</comment>
<keyword evidence="3" id="KW-1185">Reference proteome</keyword>
<sequence length="79" mass="8911">MIERKIKFITPEQIMSFCSTCQKMQSDVDVVNLSNRHIKIDGKSIVGLMTIKLGMPMLLVVNGMDESLAEEKFAAYLTE</sequence>
<reference evidence="2" key="1">
    <citation type="submission" date="2020-08" db="EMBL/GenBank/DDBJ databases">
        <authorList>
            <person name="Cejkova D."/>
            <person name="Kubasova T."/>
            <person name="Jahodarova E."/>
            <person name="Rychlik I."/>
        </authorList>
    </citation>
    <scope>NUCLEOTIDE SEQUENCE</scope>
    <source>
        <strain evidence="2">An420c</strain>
    </source>
</reference>
<evidence type="ECO:0000259" key="1">
    <source>
        <dbReference type="Pfam" id="PF00381"/>
    </source>
</evidence>
<evidence type="ECO:0000313" key="3">
    <source>
        <dbReference type="Proteomes" id="UP000713880"/>
    </source>
</evidence>
<proteinExistence type="predicted"/>
<name>A0A939BBH7_9CLOT</name>
<dbReference type="InterPro" id="IPR035895">
    <property type="entry name" value="HPr-like_sf"/>
</dbReference>
<feature type="domain" description="HPr" evidence="1">
    <location>
        <begin position="16"/>
        <end position="78"/>
    </location>
</feature>
<dbReference type="InterPro" id="IPR000032">
    <property type="entry name" value="HPr-like"/>
</dbReference>
<reference evidence="2" key="2">
    <citation type="journal article" date="2021" name="Sci. Rep.">
        <title>The distribution of antibiotic resistance genes in chicken gut microbiota commensals.</title>
        <authorList>
            <person name="Juricova H."/>
            <person name="Matiasovicova J."/>
            <person name="Kubasova T."/>
            <person name="Cejkova D."/>
            <person name="Rychlik I."/>
        </authorList>
    </citation>
    <scope>NUCLEOTIDE SEQUENCE</scope>
    <source>
        <strain evidence="2">An420c</strain>
    </source>
</reference>
<organism evidence="2 3">
    <name type="scientific">Mordavella massiliensis</name>
    <dbReference type="NCBI Taxonomy" id="1871024"/>
    <lineage>
        <taxon>Bacteria</taxon>
        <taxon>Bacillati</taxon>
        <taxon>Bacillota</taxon>
        <taxon>Clostridia</taxon>
        <taxon>Eubacteriales</taxon>
        <taxon>Clostridiaceae</taxon>
        <taxon>Mordavella</taxon>
    </lineage>
</organism>
<gene>
    <name evidence="2" type="ORF">H6A13_01245</name>
</gene>
<dbReference type="Gene3D" id="3.30.1340.10">
    <property type="entry name" value="HPr-like"/>
    <property type="match status" value="1"/>
</dbReference>
<dbReference type="AlphaFoldDB" id="A0A939BBH7"/>
<dbReference type="Proteomes" id="UP000713880">
    <property type="component" value="Unassembled WGS sequence"/>
</dbReference>
<accession>A0A939BBH7</accession>